<evidence type="ECO:0000313" key="1">
    <source>
        <dbReference type="EMBL" id="THF99179.1"/>
    </source>
</evidence>
<dbReference type="AlphaFoldDB" id="A0A4S4D9J7"/>
<gene>
    <name evidence="1" type="ORF">TEA_010630</name>
</gene>
<name>A0A4S4D9J7_CAMSN</name>
<dbReference type="Proteomes" id="UP000306102">
    <property type="component" value="Unassembled WGS sequence"/>
</dbReference>
<sequence length="139" mass="15489">MLAGNSSWILMCQNLQSETSFCFADDAKNWDDVRHGVGNLPIMLTAGGVSFMCLNSGYRINLVWLHRPAEPPNGLVMPNIAAQDVPTDTWANKQIASDTPFDVTFFRHHQPTTWSVQQLEDRGLLGVCNVTEPAYPRIV</sequence>
<accession>A0A4S4D9J7</accession>
<proteinExistence type="predicted"/>
<protein>
    <submittedName>
        <fullName evidence="1">Uncharacterized protein</fullName>
    </submittedName>
</protein>
<evidence type="ECO:0000313" key="2">
    <source>
        <dbReference type="Proteomes" id="UP000306102"/>
    </source>
</evidence>
<keyword evidence="2" id="KW-1185">Reference proteome</keyword>
<reference evidence="1 2" key="1">
    <citation type="journal article" date="2018" name="Proc. Natl. Acad. Sci. U.S.A.">
        <title>Draft genome sequence of Camellia sinensis var. sinensis provides insights into the evolution of the tea genome and tea quality.</title>
        <authorList>
            <person name="Wei C."/>
            <person name="Yang H."/>
            <person name="Wang S."/>
            <person name="Zhao J."/>
            <person name="Liu C."/>
            <person name="Gao L."/>
            <person name="Xia E."/>
            <person name="Lu Y."/>
            <person name="Tai Y."/>
            <person name="She G."/>
            <person name="Sun J."/>
            <person name="Cao H."/>
            <person name="Tong W."/>
            <person name="Gao Q."/>
            <person name="Li Y."/>
            <person name="Deng W."/>
            <person name="Jiang X."/>
            <person name="Wang W."/>
            <person name="Chen Q."/>
            <person name="Zhang S."/>
            <person name="Li H."/>
            <person name="Wu J."/>
            <person name="Wang P."/>
            <person name="Li P."/>
            <person name="Shi C."/>
            <person name="Zheng F."/>
            <person name="Jian J."/>
            <person name="Huang B."/>
            <person name="Shan D."/>
            <person name="Shi M."/>
            <person name="Fang C."/>
            <person name="Yue Y."/>
            <person name="Li F."/>
            <person name="Li D."/>
            <person name="Wei S."/>
            <person name="Han B."/>
            <person name="Jiang C."/>
            <person name="Yin Y."/>
            <person name="Xia T."/>
            <person name="Zhang Z."/>
            <person name="Bennetzen J.L."/>
            <person name="Zhao S."/>
            <person name="Wan X."/>
        </authorList>
    </citation>
    <scope>NUCLEOTIDE SEQUENCE [LARGE SCALE GENOMIC DNA]</scope>
    <source>
        <strain evidence="2">cv. Shuchazao</strain>
        <tissue evidence="1">Leaf</tissue>
    </source>
</reference>
<organism evidence="1 2">
    <name type="scientific">Camellia sinensis var. sinensis</name>
    <name type="common">China tea</name>
    <dbReference type="NCBI Taxonomy" id="542762"/>
    <lineage>
        <taxon>Eukaryota</taxon>
        <taxon>Viridiplantae</taxon>
        <taxon>Streptophyta</taxon>
        <taxon>Embryophyta</taxon>
        <taxon>Tracheophyta</taxon>
        <taxon>Spermatophyta</taxon>
        <taxon>Magnoliopsida</taxon>
        <taxon>eudicotyledons</taxon>
        <taxon>Gunneridae</taxon>
        <taxon>Pentapetalae</taxon>
        <taxon>asterids</taxon>
        <taxon>Ericales</taxon>
        <taxon>Theaceae</taxon>
        <taxon>Camellia</taxon>
    </lineage>
</organism>
<dbReference type="EMBL" id="SDRB02012022">
    <property type="protein sequence ID" value="THF99179.1"/>
    <property type="molecule type" value="Genomic_DNA"/>
</dbReference>
<comment type="caution">
    <text evidence="1">The sequence shown here is derived from an EMBL/GenBank/DDBJ whole genome shotgun (WGS) entry which is preliminary data.</text>
</comment>